<organism evidence="2 3">
    <name type="scientific">Streptomyces spororaveus</name>
    <dbReference type="NCBI Taxonomy" id="284039"/>
    <lineage>
        <taxon>Bacteria</taxon>
        <taxon>Bacillati</taxon>
        <taxon>Actinomycetota</taxon>
        <taxon>Actinomycetes</taxon>
        <taxon>Kitasatosporales</taxon>
        <taxon>Streptomycetaceae</taxon>
        <taxon>Streptomyces</taxon>
    </lineage>
</organism>
<dbReference type="Proteomes" id="UP000608522">
    <property type="component" value="Unassembled WGS sequence"/>
</dbReference>
<accession>A0ABQ3T8Q8</accession>
<comment type="caution">
    <text evidence="2">The sequence shown here is derived from an EMBL/GenBank/DDBJ whole genome shotgun (WGS) entry which is preliminary data.</text>
</comment>
<keyword evidence="3" id="KW-1185">Reference proteome</keyword>
<protein>
    <recommendedName>
        <fullName evidence="1">DUF3887 domain-containing protein</fullName>
    </recommendedName>
</protein>
<dbReference type="EMBL" id="BNED01000005">
    <property type="protein sequence ID" value="GHI76754.1"/>
    <property type="molecule type" value="Genomic_DNA"/>
</dbReference>
<reference evidence="3" key="1">
    <citation type="submission" date="2023-07" db="EMBL/GenBank/DDBJ databases">
        <title>Whole genome shotgun sequence of Streptomyces spororaveus NBRC 15456.</title>
        <authorList>
            <person name="Komaki H."/>
            <person name="Tamura T."/>
        </authorList>
    </citation>
    <scope>NUCLEOTIDE SEQUENCE [LARGE SCALE GENOMIC DNA]</scope>
    <source>
        <strain evidence="3">NBRC 15456</strain>
    </source>
</reference>
<name>A0ABQ3T8Q8_9ACTN</name>
<gene>
    <name evidence="2" type="ORF">Sspor_23150</name>
</gene>
<sequence>MVLMPHRDTAPGGKRRLVRAAAAVVLAVGVLVPAGGSATAATGAPPGAAPSLTRYDTIAVQTLDSIVNGDFTAATARFDPTVRKLLPPDALARAWVVYQDQMGRYRSHGGPMDTSSGTFTVVSVPLSMERRAGEFRVTFHEDMSIAGLFFLPAGFPIA</sequence>
<dbReference type="Pfam" id="PF13026">
    <property type="entry name" value="DUF3887"/>
    <property type="match status" value="1"/>
</dbReference>
<feature type="domain" description="DUF3887" evidence="1">
    <location>
        <begin position="62"/>
        <end position="148"/>
    </location>
</feature>
<evidence type="ECO:0000313" key="2">
    <source>
        <dbReference type="EMBL" id="GHI76754.1"/>
    </source>
</evidence>
<evidence type="ECO:0000259" key="1">
    <source>
        <dbReference type="Pfam" id="PF13026"/>
    </source>
</evidence>
<proteinExistence type="predicted"/>
<dbReference type="Gene3D" id="3.10.450.590">
    <property type="match status" value="1"/>
</dbReference>
<evidence type="ECO:0000313" key="3">
    <source>
        <dbReference type="Proteomes" id="UP000608522"/>
    </source>
</evidence>
<dbReference type="InterPro" id="IPR024981">
    <property type="entry name" value="DUF3887"/>
</dbReference>